<gene>
    <name evidence="2" type="ORF">COW36_22270</name>
</gene>
<dbReference type="EMBL" id="PFFQ01000061">
    <property type="protein sequence ID" value="PIW14341.1"/>
    <property type="molecule type" value="Genomic_DNA"/>
</dbReference>
<evidence type="ECO:0000256" key="1">
    <source>
        <dbReference type="SAM" id="MobiDB-lite"/>
    </source>
</evidence>
<feature type="compositionally biased region" description="Low complexity" evidence="1">
    <location>
        <begin position="8"/>
        <end position="36"/>
    </location>
</feature>
<dbReference type="AlphaFoldDB" id="A0A2M7FYF8"/>
<organism evidence="2 3">
    <name type="scientific">bacterium (Candidatus Blackallbacteria) CG17_big_fil_post_rev_8_21_14_2_50_48_46</name>
    <dbReference type="NCBI Taxonomy" id="2014261"/>
    <lineage>
        <taxon>Bacteria</taxon>
        <taxon>Candidatus Blackallbacteria</taxon>
    </lineage>
</organism>
<sequence length="179" mass="19734">MSFGGVNQVSPQTPQIQVPQPAAQPQQARPVQAQPKVDAKQFNQMQNQVKLPTTNVNALTQLPSQDQQQLMKLAQDNGMNRFVANMTNAQKQIQADVPPRSLLGAGQSIPPAAMRAMAAAMGKVFSGREFEIEVDREYGYMSFKIGGKSFNVSVKTPLKKGVKYNPEEEDEEEDIEESL</sequence>
<proteinExistence type="predicted"/>
<protein>
    <submittedName>
        <fullName evidence="2">Uncharacterized protein</fullName>
    </submittedName>
</protein>
<feature type="region of interest" description="Disordered" evidence="1">
    <location>
        <begin position="1"/>
        <end position="37"/>
    </location>
</feature>
<evidence type="ECO:0000313" key="3">
    <source>
        <dbReference type="Proteomes" id="UP000231019"/>
    </source>
</evidence>
<accession>A0A2M7FYF8</accession>
<evidence type="ECO:0000313" key="2">
    <source>
        <dbReference type="EMBL" id="PIW14341.1"/>
    </source>
</evidence>
<dbReference type="Proteomes" id="UP000231019">
    <property type="component" value="Unassembled WGS sequence"/>
</dbReference>
<reference evidence="2 3" key="1">
    <citation type="submission" date="2017-09" db="EMBL/GenBank/DDBJ databases">
        <title>Depth-based differentiation of microbial function through sediment-hosted aquifers and enrichment of novel symbionts in the deep terrestrial subsurface.</title>
        <authorList>
            <person name="Probst A.J."/>
            <person name="Ladd B."/>
            <person name="Jarett J.K."/>
            <person name="Geller-Mcgrath D.E."/>
            <person name="Sieber C.M."/>
            <person name="Emerson J.B."/>
            <person name="Anantharaman K."/>
            <person name="Thomas B.C."/>
            <person name="Malmstrom R."/>
            <person name="Stieglmeier M."/>
            <person name="Klingl A."/>
            <person name="Woyke T."/>
            <person name="Ryan C.M."/>
            <person name="Banfield J.F."/>
        </authorList>
    </citation>
    <scope>NUCLEOTIDE SEQUENCE [LARGE SCALE GENOMIC DNA]</scope>
    <source>
        <strain evidence="2">CG17_big_fil_post_rev_8_21_14_2_50_48_46</strain>
    </source>
</reference>
<name>A0A2M7FYF8_9BACT</name>
<comment type="caution">
    <text evidence="2">The sequence shown here is derived from an EMBL/GenBank/DDBJ whole genome shotgun (WGS) entry which is preliminary data.</text>
</comment>